<feature type="transmembrane region" description="Helical" evidence="7">
    <location>
        <begin position="12"/>
        <end position="33"/>
    </location>
</feature>
<dbReference type="GO" id="GO:0051301">
    <property type="term" value="P:cell division"/>
    <property type="evidence" value="ECO:0007669"/>
    <property type="project" value="UniProtKB-KW"/>
</dbReference>
<feature type="transmembrane region" description="Helical" evidence="7">
    <location>
        <begin position="866"/>
        <end position="889"/>
    </location>
</feature>
<dbReference type="Gene3D" id="1.20.1640.10">
    <property type="entry name" value="Multidrug efflux transporter AcrB transmembrane domain"/>
    <property type="match status" value="2"/>
</dbReference>
<feature type="domain" description="Membrane transport protein MMPL" evidence="8">
    <location>
        <begin position="68"/>
        <end position="371"/>
    </location>
</feature>
<gene>
    <name evidence="9" type="ORF">FC85_GL000525</name>
</gene>
<reference evidence="9 10" key="1">
    <citation type="journal article" date="2015" name="Genome Announc.">
        <title>Expanding the biotechnology potential of lactobacilli through comparative genomics of 213 strains and associated genera.</title>
        <authorList>
            <person name="Sun Z."/>
            <person name="Harris H.M."/>
            <person name="McCann A."/>
            <person name="Guo C."/>
            <person name="Argimon S."/>
            <person name="Zhang W."/>
            <person name="Yang X."/>
            <person name="Jeffery I.B."/>
            <person name="Cooney J.C."/>
            <person name="Kagawa T.F."/>
            <person name="Liu W."/>
            <person name="Song Y."/>
            <person name="Salvetti E."/>
            <person name="Wrobel A."/>
            <person name="Rasinkangas P."/>
            <person name="Parkhill J."/>
            <person name="Rea M.C."/>
            <person name="O'Sullivan O."/>
            <person name="Ritari J."/>
            <person name="Douillard F.P."/>
            <person name="Paul Ross R."/>
            <person name="Yang R."/>
            <person name="Briner A.E."/>
            <person name="Felis G.E."/>
            <person name="de Vos W.M."/>
            <person name="Barrangou R."/>
            <person name="Klaenhammer T.R."/>
            <person name="Caufield P.W."/>
            <person name="Cui Y."/>
            <person name="Zhang H."/>
            <person name="O'Toole P.W."/>
        </authorList>
    </citation>
    <scope>NUCLEOTIDE SEQUENCE [LARGE SCALE GENOMIC DNA]</scope>
    <source>
        <strain evidence="9 10">DSM 14421</strain>
    </source>
</reference>
<keyword evidence="9" id="KW-0132">Cell division</keyword>
<evidence type="ECO:0000256" key="4">
    <source>
        <dbReference type="ARBA" id="ARBA00022692"/>
    </source>
</evidence>
<dbReference type="PANTHER" id="PTHR33406">
    <property type="entry name" value="MEMBRANE PROTEIN MJ1562-RELATED"/>
    <property type="match status" value="1"/>
</dbReference>
<dbReference type="GO" id="GO:0005886">
    <property type="term" value="C:plasma membrane"/>
    <property type="evidence" value="ECO:0007669"/>
    <property type="project" value="UniProtKB-SubCell"/>
</dbReference>
<dbReference type="AlphaFoldDB" id="A0A0R1S8L0"/>
<keyword evidence="9" id="KW-0131">Cell cycle</keyword>
<feature type="transmembrane region" description="Helical" evidence="7">
    <location>
        <begin position="318"/>
        <end position="341"/>
    </location>
</feature>
<feature type="transmembrane region" description="Helical" evidence="7">
    <location>
        <begin position="839"/>
        <end position="860"/>
    </location>
</feature>
<comment type="caution">
    <text evidence="9">The sequence shown here is derived from an EMBL/GenBank/DDBJ whole genome shotgun (WGS) entry which is preliminary data.</text>
</comment>
<comment type="subcellular location">
    <subcellularLocation>
        <location evidence="1">Cell membrane</location>
        <topology evidence="1">Multi-pass membrane protein</topology>
    </subcellularLocation>
</comment>
<evidence type="ECO:0000256" key="2">
    <source>
        <dbReference type="ARBA" id="ARBA00010157"/>
    </source>
</evidence>
<dbReference type="Proteomes" id="UP000052013">
    <property type="component" value="Unassembled WGS sequence"/>
</dbReference>
<feature type="transmembrane region" description="Helical" evidence="7">
    <location>
        <begin position="290"/>
        <end position="312"/>
    </location>
</feature>
<feature type="transmembrane region" description="Helical" evidence="7">
    <location>
        <begin position="741"/>
        <end position="757"/>
    </location>
</feature>
<dbReference type="STRING" id="1423739.FC85_GL000525"/>
<evidence type="ECO:0000313" key="9">
    <source>
        <dbReference type="EMBL" id="KRL65164.1"/>
    </source>
</evidence>
<name>A0A0R1S8L0_9LACO</name>
<comment type="similarity">
    <text evidence="2">Belongs to the resistance-nodulation-cell division (RND) (TC 2.A.6) family. MmpL subfamily.</text>
</comment>
<feature type="transmembrane region" description="Helical" evidence="7">
    <location>
        <begin position="243"/>
        <end position="262"/>
    </location>
</feature>
<dbReference type="PANTHER" id="PTHR33406:SF6">
    <property type="entry name" value="MEMBRANE PROTEIN YDGH-RELATED"/>
    <property type="match status" value="1"/>
</dbReference>
<evidence type="ECO:0000256" key="7">
    <source>
        <dbReference type="SAM" id="Phobius"/>
    </source>
</evidence>
<evidence type="ECO:0000256" key="6">
    <source>
        <dbReference type="ARBA" id="ARBA00023136"/>
    </source>
</evidence>
<accession>A0A0R1S8L0</accession>
<protein>
    <submittedName>
        <fullName evidence="9">RND superfamily resistance-nodulation-cell division proton (H+) antiporter</fullName>
    </submittedName>
</protein>
<feature type="transmembrane region" description="Helical" evidence="7">
    <location>
        <begin position="362"/>
        <end position="387"/>
    </location>
</feature>
<dbReference type="Pfam" id="PF03176">
    <property type="entry name" value="MMPL"/>
    <property type="match status" value="2"/>
</dbReference>
<dbReference type="SUPFAM" id="SSF82866">
    <property type="entry name" value="Multidrug efflux transporter AcrB transmembrane domain"/>
    <property type="match status" value="2"/>
</dbReference>
<dbReference type="InterPro" id="IPR050545">
    <property type="entry name" value="Mycobact_MmpL"/>
</dbReference>
<keyword evidence="6 7" id="KW-0472">Membrane</keyword>
<evidence type="ECO:0000256" key="3">
    <source>
        <dbReference type="ARBA" id="ARBA00022475"/>
    </source>
</evidence>
<evidence type="ECO:0000313" key="10">
    <source>
        <dbReference type="Proteomes" id="UP000052013"/>
    </source>
</evidence>
<evidence type="ECO:0000256" key="1">
    <source>
        <dbReference type="ARBA" id="ARBA00004651"/>
    </source>
</evidence>
<evidence type="ECO:0000259" key="8">
    <source>
        <dbReference type="Pfam" id="PF03176"/>
    </source>
</evidence>
<organism evidence="9 10">
    <name type="scientific">Lentilactobacillus diolivorans DSM 14421</name>
    <dbReference type="NCBI Taxonomy" id="1423739"/>
    <lineage>
        <taxon>Bacteria</taxon>
        <taxon>Bacillati</taxon>
        <taxon>Bacillota</taxon>
        <taxon>Bacilli</taxon>
        <taxon>Lactobacillales</taxon>
        <taxon>Lactobacillaceae</taxon>
        <taxon>Lentilactobacillus</taxon>
    </lineage>
</organism>
<dbReference type="PATRIC" id="fig|1423739.3.peg.552"/>
<feature type="transmembrane region" description="Helical" evidence="7">
    <location>
        <begin position="796"/>
        <end position="818"/>
    </location>
</feature>
<sequence>MGGKEKAMNKFFKKYIGIVIVWLILIIAAIMTMPNSSRLVANQGQAKLPVSVQSQVAKTIKNHWGPKVSHTRQVFVVFNSGSKKKLNDAQTTRITSTLSNLDNKQKGLDIASIVKPSDATGLANQFISKDGTTQLAELTVGKRDSVRKMNTNLKQATRTAGVKTYVTSSDVLKSDSQQATKAGIWKIEVIAAVVIFLILVLIFRSLWIPVISLLSTAVSYLIALSVVFNLARHFNFPISSDTQVFMLVILLGLGTDFSIMLFNEFKQQLRRGSDQLEATLLARKNAGKTILVASLTLIVGFGLLGLASFNVYRSLAGVAIGIFVLLLVLATFTPFFMFVLAERLFWPSRNLEAHNYSRSWGFLSTQSVAHPIIALIIAGVVAIPFVLASQGRLNYNPASELNSDSPAKVGYKVIQNHFPNGQGTPVTIYIKADHKLQNDKDLMQVDRVTKQLQEQKGIHSVTSATQPHGIPLGQMYVNQQIEMLNTAFGNTEKGVKGVSKKLKKASISTSSLGQINSQSRAISQMMTSIQQQFNNNGIFETPEQMVNQMQKQLRDTHRRRLTQVQQNIILVALRRTMNDQEQQSQMNSALSSIGLKTNAINSSTTSFRNELNSVQSQFRSYGSQLNNFGVSIGLSNAFLKDVGQSPSTKVFYISKAILKSGIYKQTFAEYMSKDQKSTKLEVILDGNPSSPAAMRTVRGLQNQVQYDLNGTSLKNAKVAVGGDTSTMADTQQTAKASFKKITIIVGVAMTLILMLVAGSILQPVYMMGALGVTYLMSLGFTKWFSGQFLDQKFLTWNMPFLTYMMLLTLGVDYSIYLFMKYRQTNPDSKSSTRMINASILIGTVVISAVIVIGVTFASLIPSGVLTLIQVAIAMIFGLIIFGLVVPVIIPGLMKLTYEGFDFKWRNLKHKKRSN</sequence>
<feature type="transmembrane region" description="Helical" evidence="7">
    <location>
        <begin position="210"/>
        <end position="231"/>
    </location>
</feature>
<keyword evidence="5 7" id="KW-1133">Transmembrane helix</keyword>
<keyword evidence="4 7" id="KW-0812">Transmembrane</keyword>
<evidence type="ECO:0000256" key="5">
    <source>
        <dbReference type="ARBA" id="ARBA00022989"/>
    </source>
</evidence>
<proteinExistence type="inferred from homology"/>
<dbReference type="EMBL" id="AZEY01000075">
    <property type="protein sequence ID" value="KRL65164.1"/>
    <property type="molecule type" value="Genomic_DNA"/>
</dbReference>
<feature type="domain" description="Membrane transport protein MMPL" evidence="8">
    <location>
        <begin position="664"/>
        <end position="896"/>
    </location>
</feature>
<dbReference type="InterPro" id="IPR004869">
    <property type="entry name" value="MMPL_dom"/>
</dbReference>
<keyword evidence="3" id="KW-1003">Cell membrane</keyword>
<feature type="transmembrane region" description="Helical" evidence="7">
    <location>
        <begin position="183"/>
        <end position="203"/>
    </location>
</feature>